<dbReference type="Gene3D" id="3.20.20.70">
    <property type="entry name" value="Aldolase class I"/>
    <property type="match status" value="1"/>
</dbReference>
<comment type="similarity">
    <text evidence="10 11">Belongs to the thiamine-phosphate synthase family.</text>
</comment>
<evidence type="ECO:0000256" key="9">
    <source>
        <dbReference type="ARBA" id="ARBA00047883"/>
    </source>
</evidence>
<evidence type="ECO:0000256" key="6">
    <source>
        <dbReference type="ARBA" id="ARBA00022977"/>
    </source>
</evidence>
<comment type="catalytic activity">
    <reaction evidence="8 10 11">
        <text>2-(2-carboxy-4-methylthiazol-5-yl)ethyl phosphate + 4-amino-2-methyl-5-(diphosphooxymethyl)pyrimidine + 2 H(+) = thiamine phosphate + CO2 + diphosphate</text>
        <dbReference type="Rhea" id="RHEA:47848"/>
        <dbReference type="ChEBI" id="CHEBI:15378"/>
        <dbReference type="ChEBI" id="CHEBI:16526"/>
        <dbReference type="ChEBI" id="CHEBI:33019"/>
        <dbReference type="ChEBI" id="CHEBI:37575"/>
        <dbReference type="ChEBI" id="CHEBI:57841"/>
        <dbReference type="ChEBI" id="CHEBI:62890"/>
        <dbReference type="EC" id="2.5.1.3"/>
    </reaction>
</comment>
<dbReference type="EMBL" id="LUKY01000032">
    <property type="protein sequence ID" value="OIZ95069.1"/>
    <property type="molecule type" value="Genomic_DNA"/>
</dbReference>
<dbReference type="RefSeq" id="WP_071662332.1">
    <property type="nucleotide sequence ID" value="NZ_LUKY01000032.1"/>
</dbReference>
<comment type="catalytic activity">
    <reaction evidence="9 10 11">
        <text>2-[(2R,5Z)-2-carboxy-4-methylthiazol-5(2H)-ylidene]ethyl phosphate + 4-amino-2-methyl-5-(diphosphooxymethyl)pyrimidine + 2 H(+) = thiamine phosphate + CO2 + diphosphate</text>
        <dbReference type="Rhea" id="RHEA:47844"/>
        <dbReference type="ChEBI" id="CHEBI:15378"/>
        <dbReference type="ChEBI" id="CHEBI:16526"/>
        <dbReference type="ChEBI" id="CHEBI:33019"/>
        <dbReference type="ChEBI" id="CHEBI:37575"/>
        <dbReference type="ChEBI" id="CHEBI:57841"/>
        <dbReference type="ChEBI" id="CHEBI:62899"/>
        <dbReference type="EC" id="2.5.1.3"/>
    </reaction>
</comment>
<comment type="caution">
    <text evidence="10">Lacks conserved residue(s) required for the propagation of feature annotation.</text>
</comment>
<proteinExistence type="inferred from homology"/>
<dbReference type="PANTHER" id="PTHR20857">
    <property type="entry name" value="THIAMINE-PHOSPHATE PYROPHOSPHORYLASE"/>
    <property type="match status" value="1"/>
</dbReference>
<evidence type="ECO:0000256" key="4">
    <source>
        <dbReference type="ARBA" id="ARBA00022723"/>
    </source>
</evidence>
<dbReference type="GO" id="GO:0009228">
    <property type="term" value="P:thiamine biosynthetic process"/>
    <property type="evidence" value="ECO:0007669"/>
    <property type="project" value="UniProtKB-KW"/>
</dbReference>
<evidence type="ECO:0000256" key="8">
    <source>
        <dbReference type="ARBA" id="ARBA00047851"/>
    </source>
</evidence>
<reference evidence="14 15" key="1">
    <citation type="submission" date="2016-03" db="EMBL/GenBank/DDBJ databases">
        <title>Comparative genomics of Rickettsiella.</title>
        <authorList>
            <person name="Chandler C."/>
            <person name="Wang Y."/>
        </authorList>
    </citation>
    <scope>NUCLEOTIDE SEQUENCE [LARGE SCALE GENOMIC DNA]</scope>
    <source>
        <strain evidence="14 15">RCFS May 2013</strain>
    </source>
</reference>
<evidence type="ECO:0000256" key="1">
    <source>
        <dbReference type="ARBA" id="ARBA00003814"/>
    </source>
</evidence>
<dbReference type="GO" id="GO:0009229">
    <property type="term" value="P:thiamine diphosphate biosynthetic process"/>
    <property type="evidence" value="ECO:0007669"/>
    <property type="project" value="UniProtKB-UniRule"/>
</dbReference>
<dbReference type="SUPFAM" id="SSF51391">
    <property type="entry name" value="Thiamin phosphate synthase"/>
    <property type="match status" value="1"/>
</dbReference>
<dbReference type="AlphaFoldDB" id="A0A1J8PIW8"/>
<feature type="binding site" evidence="10">
    <location>
        <begin position="134"/>
        <end position="136"/>
    </location>
    <ligand>
        <name>2-[(2R,5Z)-2-carboxy-4-methylthiazol-5(2H)-ylidene]ethyl phosphate</name>
        <dbReference type="ChEBI" id="CHEBI:62899"/>
    </ligand>
</feature>
<sequence length="213" mass="23423">MTINYSYYLLADEQACAPFSIVDAVQLVLNQHITCVQLRMKNQKRENIINTGKQLLRLLRARNIPLIINDDPDIALAIDADGVHIGQTDQSYAVVRQQLGHKKTIGLTIENIQQAQQCRHYDCDYFGVGPIFTTQTKKYLTPPIGIAHLKQINKILNAPVVAIGGINLENISSVLATDVAGVAIASAIFSAAEPRLMSQQLAQTILQSSYVVV</sequence>
<feature type="binding site" evidence="10">
    <location>
        <begin position="37"/>
        <end position="41"/>
    </location>
    <ligand>
        <name>4-amino-2-methyl-5-(diphosphooxymethyl)pyrimidine</name>
        <dbReference type="ChEBI" id="CHEBI:57841"/>
    </ligand>
</feature>
<keyword evidence="15" id="KW-1185">Reference proteome</keyword>
<dbReference type="InterPro" id="IPR013785">
    <property type="entry name" value="Aldolase_TIM"/>
</dbReference>
<feature type="binding site" evidence="10">
    <location>
        <position position="89"/>
    </location>
    <ligand>
        <name>Mg(2+)</name>
        <dbReference type="ChEBI" id="CHEBI:18420"/>
    </ligand>
</feature>
<keyword evidence="6 10" id="KW-0784">Thiamine biosynthesis</keyword>
<feature type="binding site" evidence="10">
    <location>
        <position position="69"/>
    </location>
    <ligand>
        <name>4-amino-2-methyl-5-(diphosphooxymethyl)pyrimidine</name>
        <dbReference type="ChEBI" id="CHEBI:57841"/>
    </ligand>
</feature>
<dbReference type="InterPro" id="IPR022998">
    <property type="entry name" value="ThiamineP_synth_TenI"/>
</dbReference>
<comment type="pathway">
    <text evidence="2 10 12">Cofactor biosynthesis; thiamine diphosphate biosynthesis; thiamine phosphate from 4-amino-2-methyl-5-diphosphomethylpyrimidine and 4-methyl-5-(2-phosphoethyl)-thiazole: step 1/1.</text>
</comment>
<comment type="function">
    <text evidence="1 10">Condenses 4-methyl-5-(beta-hydroxyethyl)thiazole monophosphate (THZ-P) and 2-methyl-4-amino-5-hydroxymethyl pyrimidine pyrophosphate (HMP-PP) to form thiamine monophosphate (TMP).</text>
</comment>
<feature type="binding site" evidence="10">
    <location>
        <position position="70"/>
    </location>
    <ligand>
        <name>Mg(2+)</name>
        <dbReference type="ChEBI" id="CHEBI:18420"/>
    </ligand>
</feature>
<dbReference type="CDD" id="cd00564">
    <property type="entry name" value="TMP_TenI"/>
    <property type="match status" value="1"/>
</dbReference>
<dbReference type="GO" id="GO:0000287">
    <property type="term" value="F:magnesium ion binding"/>
    <property type="evidence" value="ECO:0007669"/>
    <property type="project" value="UniProtKB-UniRule"/>
</dbReference>
<dbReference type="FunFam" id="3.20.20.70:FF:000096">
    <property type="entry name" value="Thiamine-phosphate synthase"/>
    <property type="match status" value="1"/>
</dbReference>
<evidence type="ECO:0000256" key="10">
    <source>
        <dbReference type="HAMAP-Rule" id="MF_00097"/>
    </source>
</evidence>
<gene>
    <name evidence="10" type="primary">thiE</name>
    <name evidence="14" type="ORF">A1D18_02945</name>
</gene>
<name>A0A1J8PIW8_9COXI</name>
<feature type="binding site" evidence="10">
    <location>
        <position position="165"/>
    </location>
    <ligand>
        <name>2-[(2R,5Z)-2-carboxy-4-methylthiazol-5(2H)-ylidene]ethyl phosphate</name>
        <dbReference type="ChEBI" id="CHEBI:62899"/>
    </ligand>
</feature>
<dbReference type="PANTHER" id="PTHR20857:SF23">
    <property type="entry name" value="THIAMINE BIOSYNTHETIC BIFUNCTIONAL ENZYME"/>
    <property type="match status" value="1"/>
</dbReference>
<dbReference type="OrthoDB" id="9810880at2"/>
<keyword evidence="4 10" id="KW-0479">Metal-binding</keyword>
<dbReference type="InterPro" id="IPR034291">
    <property type="entry name" value="TMP_synthase"/>
</dbReference>
<feature type="domain" description="Thiamine phosphate synthase/TenI" evidence="13">
    <location>
        <begin position="8"/>
        <end position="188"/>
    </location>
</feature>
<dbReference type="STRING" id="1225476.A1D18_02945"/>
<dbReference type="HAMAP" id="MF_00097">
    <property type="entry name" value="TMP_synthase"/>
    <property type="match status" value="1"/>
</dbReference>
<evidence type="ECO:0000256" key="2">
    <source>
        <dbReference type="ARBA" id="ARBA00005165"/>
    </source>
</evidence>
<dbReference type="NCBIfam" id="TIGR00693">
    <property type="entry name" value="thiE"/>
    <property type="match status" value="1"/>
</dbReference>
<keyword evidence="3 10" id="KW-0808">Transferase</keyword>
<evidence type="ECO:0000256" key="7">
    <source>
        <dbReference type="ARBA" id="ARBA00047334"/>
    </source>
</evidence>
<comment type="cofactor">
    <cofactor evidence="10">
        <name>Mg(2+)</name>
        <dbReference type="ChEBI" id="CHEBI:18420"/>
    </cofactor>
    <text evidence="10">Binds 1 Mg(2+) ion per subunit.</text>
</comment>
<feature type="binding site" evidence="10">
    <location>
        <position position="137"/>
    </location>
    <ligand>
        <name>4-amino-2-methyl-5-(diphosphooxymethyl)pyrimidine</name>
        <dbReference type="ChEBI" id="CHEBI:57841"/>
    </ligand>
</feature>
<comment type="catalytic activity">
    <reaction evidence="7 10 11">
        <text>4-methyl-5-(2-phosphooxyethyl)-thiazole + 4-amino-2-methyl-5-(diphosphooxymethyl)pyrimidine + H(+) = thiamine phosphate + diphosphate</text>
        <dbReference type="Rhea" id="RHEA:22328"/>
        <dbReference type="ChEBI" id="CHEBI:15378"/>
        <dbReference type="ChEBI" id="CHEBI:33019"/>
        <dbReference type="ChEBI" id="CHEBI:37575"/>
        <dbReference type="ChEBI" id="CHEBI:57841"/>
        <dbReference type="ChEBI" id="CHEBI:58296"/>
        <dbReference type="EC" id="2.5.1.3"/>
    </reaction>
</comment>
<organism evidence="14 15">
    <name type="scientific">Candidatus Rickettsiella isopodorum</name>
    <dbReference type="NCBI Taxonomy" id="1225476"/>
    <lineage>
        <taxon>Bacteria</taxon>
        <taxon>Pseudomonadati</taxon>
        <taxon>Pseudomonadota</taxon>
        <taxon>Gammaproteobacteria</taxon>
        <taxon>Legionellales</taxon>
        <taxon>Coxiellaceae</taxon>
        <taxon>Rickettsiella</taxon>
    </lineage>
</organism>
<evidence type="ECO:0000256" key="3">
    <source>
        <dbReference type="ARBA" id="ARBA00022679"/>
    </source>
</evidence>
<evidence type="ECO:0000256" key="5">
    <source>
        <dbReference type="ARBA" id="ARBA00022842"/>
    </source>
</evidence>
<dbReference type="GO" id="GO:0005737">
    <property type="term" value="C:cytoplasm"/>
    <property type="evidence" value="ECO:0007669"/>
    <property type="project" value="TreeGrafter"/>
</dbReference>
<accession>A0A1J8PIW8</accession>
<keyword evidence="5 10" id="KW-0460">Magnesium</keyword>
<dbReference type="InterPro" id="IPR036206">
    <property type="entry name" value="ThiamineP_synth_sf"/>
</dbReference>
<dbReference type="Pfam" id="PF02581">
    <property type="entry name" value="TMP-TENI"/>
    <property type="match status" value="1"/>
</dbReference>
<dbReference type="UniPathway" id="UPA00060">
    <property type="reaction ID" value="UER00141"/>
</dbReference>
<comment type="caution">
    <text evidence="14">The sequence shown here is derived from an EMBL/GenBank/DDBJ whole genome shotgun (WGS) entry which is preliminary data.</text>
</comment>
<evidence type="ECO:0000313" key="15">
    <source>
        <dbReference type="Proteomes" id="UP000183924"/>
    </source>
</evidence>
<protein>
    <recommendedName>
        <fullName evidence="10">Thiamine-phosphate synthase</fullName>
        <shortName evidence="10">TP synthase</shortName>
        <shortName evidence="10">TPS</shortName>
        <ecNumber evidence="10">2.5.1.3</ecNumber>
    </recommendedName>
    <alternativeName>
        <fullName evidence="10">Thiamine-phosphate pyrophosphorylase</fullName>
        <shortName evidence="10">TMP pyrophosphorylase</shortName>
        <shortName evidence="10">TMP-PPase</shortName>
    </alternativeName>
</protein>
<dbReference type="GO" id="GO:0004789">
    <property type="term" value="F:thiamine-phosphate diphosphorylase activity"/>
    <property type="evidence" value="ECO:0007669"/>
    <property type="project" value="UniProtKB-UniRule"/>
</dbReference>
<dbReference type="Proteomes" id="UP000183924">
    <property type="component" value="Unassembled WGS sequence"/>
</dbReference>
<evidence type="ECO:0000259" key="13">
    <source>
        <dbReference type="Pfam" id="PF02581"/>
    </source>
</evidence>
<evidence type="ECO:0000313" key="14">
    <source>
        <dbReference type="EMBL" id="OIZ95069.1"/>
    </source>
</evidence>
<evidence type="ECO:0000256" key="12">
    <source>
        <dbReference type="RuleBase" id="RU004253"/>
    </source>
</evidence>
<dbReference type="EC" id="2.5.1.3" evidence="10"/>
<feature type="binding site" evidence="10">
    <location>
        <position position="108"/>
    </location>
    <ligand>
        <name>4-amino-2-methyl-5-(diphosphooxymethyl)pyrimidine</name>
        <dbReference type="ChEBI" id="CHEBI:57841"/>
    </ligand>
</feature>
<evidence type="ECO:0000256" key="11">
    <source>
        <dbReference type="RuleBase" id="RU003826"/>
    </source>
</evidence>